<protein>
    <recommendedName>
        <fullName evidence="1">tRNA (32-2'-O)-methyltransferase regulator THADA-like TPR repeats region domain-containing protein</fullName>
    </recommendedName>
</protein>
<dbReference type="AlphaFoldDB" id="A0ABD1T4K2"/>
<dbReference type="Proteomes" id="UP001604277">
    <property type="component" value="Unassembled WGS sequence"/>
</dbReference>
<dbReference type="PANTHER" id="PTHR14387:SF0">
    <property type="entry name" value="DUF2428 DOMAIN-CONTAINING PROTEIN"/>
    <property type="match status" value="1"/>
</dbReference>
<dbReference type="InterPro" id="IPR056843">
    <property type="entry name" value="THADA-like_TPR"/>
</dbReference>
<dbReference type="EMBL" id="JBFOLJ010000009">
    <property type="protein sequence ID" value="KAL2507659.1"/>
    <property type="molecule type" value="Genomic_DNA"/>
</dbReference>
<evidence type="ECO:0000313" key="2">
    <source>
        <dbReference type="EMBL" id="KAL2507659.1"/>
    </source>
</evidence>
<name>A0ABD1T4K2_9LAMI</name>
<dbReference type="PANTHER" id="PTHR14387">
    <property type="entry name" value="THADA/DEATH RECEPTOR INTERACTING PROTEIN"/>
    <property type="match status" value="1"/>
</dbReference>
<proteinExistence type="predicted"/>
<evidence type="ECO:0000313" key="3">
    <source>
        <dbReference type="Proteomes" id="UP001604277"/>
    </source>
</evidence>
<feature type="domain" description="tRNA (32-2'-O)-methyltransferase regulator THADA-like TPR repeats region" evidence="1">
    <location>
        <begin position="88"/>
        <end position="166"/>
    </location>
</feature>
<sequence length="191" mass="21642">MLALIGIGPGDEDEKFAYTELGRMNVALGLEQQVAVLVSLLKICRILTLIEGDIDWQGNSSISPKRVALDTENSDLHCVVCLKGLEVKVRVKWLILALTHEDESLCIDAAESLFFNPKTSSLHSSLELNLMRRAVPLNMRCCSTAFVMKWTSLFRKFFSRVRTALERTTQDGNLAASCFWRQQWSFFHDRS</sequence>
<gene>
    <name evidence="2" type="ORF">Fot_31306</name>
</gene>
<organism evidence="2 3">
    <name type="scientific">Forsythia ovata</name>
    <dbReference type="NCBI Taxonomy" id="205694"/>
    <lineage>
        <taxon>Eukaryota</taxon>
        <taxon>Viridiplantae</taxon>
        <taxon>Streptophyta</taxon>
        <taxon>Embryophyta</taxon>
        <taxon>Tracheophyta</taxon>
        <taxon>Spermatophyta</taxon>
        <taxon>Magnoliopsida</taxon>
        <taxon>eudicotyledons</taxon>
        <taxon>Gunneridae</taxon>
        <taxon>Pentapetalae</taxon>
        <taxon>asterids</taxon>
        <taxon>lamiids</taxon>
        <taxon>Lamiales</taxon>
        <taxon>Oleaceae</taxon>
        <taxon>Forsythieae</taxon>
        <taxon>Forsythia</taxon>
    </lineage>
</organism>
<dbReference type="InterPro" id="IPR051954">
    <property type="entry name" value="tRNA_methyltransferase_THADA"/>
</dbReference>
<comment type="caution">
    <text evidence="2">The sequence shown here is derived from an EMBL/GenBank/DDBJ whole genome shotgun (WGS) entry which is preliminary data.</text>
</comment>
<evidence type="ECO:0000259" key="1">
    <source>
        <dbReference type="Pfam" id="PF25150"/>
    </source>
</evidence>
<keyword evidence="3" id="KW-1185">Reference proteome</keyword>
<reference evidence="3" key="1">
    <citation type="submission" date="2024-07" db="EMBL/GenBank/DDBJ databases">
        <title>Two chromosome-level genome assemblies of Korean endemic species Abeliophyllum distichum and Forsythia ovata (Oleaceae).</title>
        <authorList>
            <person name="Jang H."/>
        </authorList>
    </citation>
    <scope>NUCLEOTIDE SEQUENCE [LARGE SCALE GENOMIC DNA]</scope>
</reference>
<dbReference type="Pfam" id="PF25150">
    <property type="entry name" value="TPR_Trm732"/>
    <property type="match status" value="1"/>
</dbReference>
<accession>A0ABD1T4K2</accession>